<dbReference type="GO" id="GO:0016747">
    <property type="term" value="F:acyltransferase activity, transferring groups other than amino-acyl groups"/>
    <property type="evidence" value="ECO:0007669"/>
    <property type="project" value="InterPro"/>
</dbReference>
<name>A0A2L2BS10_9MICO</name>
<keyword evidence="5" id="KW-1185">Reference proteome</keyword>
<dbReference type="KEGG" id="psai:C3B54_111460"/>
<dbReference type="AlphaFoldDB" id="A0A2L2BS10"/>
<evidence type="ECO:0000313" key="4">
    <source>
        <dbReference type="EMBL" id="AVG24402.1"/>
    </source>
</evidence>
<keyword evidence="2" id="KW-0012">Acyltransferase</keyword>
<dbReference type="PROSITE" id="PS51186">
    <property type="entry name" value="GNAT"/>
    <property type="match status" value="1"/>
</dbReference>
<protein>
    <submittedName>
        <fullName evidence="4">N-acetyltransferase</fullName>
    </submittedName>
</protein>
<evidence type="ECO:0000259" key="3">
    <source>
        <dbReference type="PROSITE" id="PS51186"/>
    </source>
</evidence>
<dbReference type="Proteomes" id="UP000243077">
    <property type="component" value="Chromosome"/>
</dbReference>
<proteinExistence type="predicted"/>
<dbReference type="OrthoDB" id="3173333at2"/>
<dbReference type="PANTHER" id="PTHR43072">
    <property type="entry name" value="N-ACETYLTRANSFERASE"/>
    <property type="match status" value="1"/>
</dbReference>
<dbReference type="SUPFAM" id="SSF55729">
    <property type="entry name" value="Acyl-CoA N-acyltransferases (Nat)"/>
    <property type="match status" value="1"/>
</dbReference>
<dbReference type="RefSeq" id="WP_104914333.1">
    <property type="nucleotide sequence ID" value="NZ_CP026923.1"/>
</dbReference>
<evidence type="ECO:0000256" key="1">
    <source>
        <dbReference type="ARBA" id="ARBA00022679"/>
    </source>
</evidence>
<dbReference type="Gene3D" id="3.40.630.30">
    <property type="match status" value="1"/>
</dbReference>
<sequence length="194" mass="21784">MLESEYQNRRKPPRHLVPAAPSQAEFSYTLREATTEDLPSVLALYRHYVRNSVVTFDEKPPTLRAFRAQFEHTHKLGYPFVVAQSPSGDILGYARVQLFRDKAAFRHTVESTIYLGPASTGRGLGRALLTELIDRCEAAGIREMIAVIADSGAEASLALHEKLGFTETGRMGKVGYKFGRWIGIVMMQKSLRRK</sequence>
<dbReference type="Pfam" id="PF13420">
    <property type="entry name" value="Acetyltransf_4"/>
    <property type="match status" value="1"/>
</dbReference>
<evidence type="ECO:0000313" key="5">
    <source>
        <dbReference type="Proteomes" id="UP000243077"/>
    </source>
</evidence>
<dbReference type="PANTHER" id="PTHR43072:SF23">
    <property type="entry name" value="UPF0039 PROTEIN C11D3.02C"/>
    <property type="match status" value="1"/>
</dbReference>
<dbReference type="InterPro" id="IPR000182">
    <property type="entry name" value="GNAT_dom"/>
</dbReference>
<dbReference type="InterPro" id="IPR016181">
    <property type="entry name" value="Acyl_CoA_acyltransferase"/>
</dbReference>
<dbReference type="EMBL" id="CP026923">
    <property type="protein sequence ID" value="AVG24402.1"/>
    <property type="molecule type" value="Genomic_DNA"/>
</dbReference>
<feature type="domain" description="N-acetyltransferase" evidence="3">
    <location>
        <begin position="28"/>
        <end position="192"/>
    </location>
</feature>
<organism evidence="4 5">
    <name type="scientific">Pontimonas salivibrio</name>
    <dbReference type="NCBI Taxonomy" id="1159327"/>
    <lineage>
        <taxon>Bacteria</taxon>
        <taxon>Bacillati</taxon>
        <taxon>Actinomycetota</taxon>
        <taxon>Actinomycetes</taxon>
        <taxon>Micrococcales</taxon>
        <taxon>Microbacteriaceae</taxon>
        <taxon>Pontimonas</taxon>
    </lineage>
</organism>
<accession>A0A2L2BS10</accession>
<dbReference type="CDD" id="cd04301">
    <property type="entry name" value="NAT_SF"/>
    <property type="match status" value="1"/>
</dbReference>
<evidence type="ECO:0000256" key="2">
    <source>
        <dbReference type="ARBA" id="ARBA00023315"/>
    </source>
</evidence>
<reference evidence="4 5" key="1">
    <citation type="submission" date="2018-02" db="EMBL/GenBank/DDBJ databases">
        <title>Complete genome of the streamlined marine actinobacterium Pontimonas salivibrio CL-TW6 adapted to coastal planktonic lifestype.</title>
        <authorList>
            <person name="Cho B.C."/>
            <person name="Hardies S.C."/>
            <person name="Jang G.I."/>
            <person name="Hwang C.Y."/>
        </authorList>
    </citation>
    <scope>NUCLEOTIDE SEQUENCE [LARGE SCALE GENOMIC DNA]</scope>
    <source>
        <strain evidence="4 5">CL-TW6</strain>
    </source>
</reference>
<keyword evidence="1 4" id="KW-0808">Transferase</keyword>
<gene>
    <name evidence="4" type="ORF">C3B54_111460</name>
</gene>